<evidence type="ECO:0000259" key="1">
    <source>
        <dbReference type="Pfam" id="PF16170"/>
    </source>
</evidence>
<feature type="domain" description="DUF4873" evidence="1">
    <location>
        <begin position="13"/>
        <end position="97"/>
    </location>
</feature>
<dbReference type="Pfam" id="PF16170">
    <property type="entry name" value="DUF4873"/>
    <property type="match status" value="1"/>
</dbReference>
<dbReference type="EMBL" id="AMRA01000097">
    <property type="protein sequence ID" value="EKF22448.1"/>
    <property type="molecule type" value="Genomic_DNA"/>
</dbReference>
<proteinExistence type="predicted"/>
<evidence type="ECO:0000313" key="3">
    <source>
        <dbReference type="Proteomes" id="UP000006265"/>
    </source>
</evidence>
<comment type="caution">
    <text evidence="2">The sequence shown here is derived from an EMBL/GenBank/DDBJ whole genome shotgun (WGS) entry which is preliminary data.</text>
</comment>
<dbReference type="PATRIC" id="fig|1122247.3.peg.3377"/>
<dbReference type="STRING" id="1122247.GCA_000379865_00932"/>
<protein>
    <submittedName>
        <fullName evidence="2">Putative monooxygenase</fullName>
    </submittedName>
</protein>
<dbReference type="GO" id="GO:0004497">
    <property type="term" value="F:monooxygenase activity"/>
    <property type="evidence" value="ECO:0007669"/>
    <property type="project" value="UniProtKB-KW"/>
</dbReference>
<dbReference type="InterPro" id="IPR032371">
    <property type="entry name" value="DUF4873"/>
</dbReference>
<dbReference type="Proteomes" id="UP000006265">
    <property type="component" value="Unassembled WGS sequence"/>
</dbReference>
<gene>
    <name evidence="2" type="ORF">C731_3521</name>
</gene>
<keyword evidence="3" id="KW-1185">Reference proteome</keyword>
<name>K5B7S3_MYCHD</name>
<sequence length="107" mass="11678">MAPQRVPAAMTPDYDGPAQLRIAGEPQTEVRARLTGHLDPIDGRFHWRGMVFGLPEDIRLPQDVAVIVERCAEGRLTERTPWGSYIVAGVGAPPYQLLEAAESSRAG</sequence>
<keyword evidence="2" id="KW-0560">Oxidoreductase</keyword>
<dbReference type="OrthoDB" id="3683556at2"/>
<accession>K5B7S3</accession>
<organism evidence="2 3">
    <name type="scientific">Mycolicibacterium hassiacum (strain DSM 44199 / CIP 105218 / JCM 12690 / 3849)</name>
    <name type="common">Mycobacterium hassiacum</name>
    <dbReference type="NCBI Taxonomy" id="1122247"/>
    <lineage>
        <taxon>Bacteria</taxon>
        <taxon>Bacillati</taxon>
        <taxon>Actinomycetota</taxon>
        <taxon>Actinomycetes</taxon>
        <taxon>Mycobacteriales</taxon>
        <taxon>Mycobacteriaceae</taxon>
        <taxon>Mycolicibacterium</taxon>
    </lineage>
</organism>
<keyword evidence="2" id="KW-0503">Monooxygenase</keyword>
<evidence type="ECO:0000313" key="2">
    <source>
        <dbReference type="EMBL" id="EKF22448.1"/>
    </source>
</evidence>
<dbReference type="AlphaFoldDB" id="K5B7S3"/>
<dbReference type="eggNOG" id="COG2072">
    <property type="taxonomic scope" value="Bacteria"/>
</dbReference>
<reference evidence="2 3" key="1">
    <citation type="journal article" date="2012" name="J. Bacteriol.">
        <title>Genome sequence of Mycobacterium hassiacum DSM 44199, a rare source of heat-stable mycobacterial proteins.</title>
        <authorList>
            <person name="Tiago I."/>
            <person name="Maranha A."/>
            <person name="Mendes V."/>
            <person name="Alarico S."/>
            <person name="Moynihan P.J."/>
            <person name="Clarke A.J."/>
            <person name="Macedo-Ribeiro S."/>
            <person name="Pereira P.J."/>
            <person name="Empadinhas N."/>
        </authorList>
    </citation>
    <scope>NUCLEOTIDE SEQUENCE [LARGE SCALE GENOMIC DNA]</scope>
    <source>
        <strain evidence="3">DSM 44199 / CIP 105218 / JCM 12690 / 3849</strain>
    </source>
</reference>